<dbReference type="SUPFAM" id="SSF53098">
    <property type="entry name" value="Ribonuclease H-like"/>
    <property type="match status" value="1"/>
</dbReference>
<dbReference type="EMBL" id="BAABJE010000010">
    <property type="protein sequence ID" value="GAA4795311.1"/>
    <property type="molecule type" value="Genomic_DNA"/>
</dbReference>
<dbReference type="Pfam" id="PF00929">
    <property type="entry name" value="RNase_T"/>
    <property type="match status" value="1"/>
</dbReference>
<evidence type="ECO:0000256" key="2">
    <source>
        <dbReference type="ARBA" id="ARBA00022801"/>
    </source>
</evidence>
<feature type="domain" description="Exonuclease" evidence="4">
    <location>
        <begin position="11"/>
        <end position="190"/>
    </location>
</feature>
<gene>
    <name evidence="5" type="ORF">GCM10023307_21300</name>
</gene>
<dbReference type="PANTHER" id="PTHR23044">
    <property type="entry name" value="3'-5' EXONUCLEASE ERI1-RELATED"/>
    <property type="match status" value="1"/>
</dbReference>
<evidence type="ECO:0000259" key="4">
    <source>
        <dbReference type="SMART" id="SM00479"/>
    </source>
</evidence>
<dbReference type="PANTHER" id="PTHR23044:SF61">
    <property type="entry name" value="3'-5' EXORIBONUCLEASE 1-RELATED"/>
    <property type="match status" value="1"/>
</dbReference>
<dbReference type="InterPro" id="IPR013520">
    <property type="entry name" value="Ribonucl_H"/>
</dbReference>
<name>A0ABP9BGW7_9GAMM</name>
<evidence type="ECO:0000313" key="6">
    <source>
        <dbReference type="Proteomes" id="UP001499959"/>
    </source>
</evidence>
<keyword evidence="1" id="KW-0540">Nuclease</keyword>
<evidence type="ECO:0000256" key="3">
    <source>
        <dbReference type="ARBA" id="ARBA00022839"/>
    </source>
</evidence>
<dbReference type="InterPro" id="IPR036397">
    <property type="entry name" value="RNaseH_sf"/>
</dbReference>
<dbReference type="GO" id="GO:0004527">
    <property type="term" value="F:exonuclease activity"/>
    <property type="evidence" value="ECO:0007669"/>
    <property type="project" value="UniProtKB-KW"/>
</dbReference>
<dbReference type="CDD" id="cd06133">
    <property type="entry name" value="ERI-1_3'hExo_like"/>
    <property type="match status" value="1"/>
</dbReference>
<reference evidence="6" key="1">
    <citation type="journal article" date="2019" name="Int. J. Syst. Evol. Microbiol.">
        <title>The Global Catalogue of Microorganisms (GCM) 10K type strain sequencing project: providing services to taxonomists for standard genome sequencing and annotation.</title>
        <authorList>
            <consortium name="The Broad Institute Genomics Platform"/>
            <consortium name="The Broad Institute Genome Sequencing Center for Infectious Disease"/>
            <person name="Wu L."/>
            <person name="Ma J."/>
        </authorList>
    </citation>
    <scope>NUCLEOTIDE SEQUENCE [LARGE SCALE GENOMIC DNA]</scope>
    <source>
        <strain evidence="6">JCM 18204</strain>
    </source>
</reference>
<keyword evidence="2" id="KW-0378">Hydrolase</keyword>
<accession>A0ABP9BGW7</accession>
<dbReference type="Proteomes" id="UP001499959">
    <property type="component" value="Unassembled WGS sequence"/>
</dbReference>
<dbReference type="RefSeq" id="WP_345303300.1">
    <property type="nucleotide sequence ID" value="NZ_BAABJE010000010.1"/>
</dbReference>
<keyword evidence="6" id="KW-1185">Reference proteome</keyword>
<dbReference type="InterPro" id="IPR047201">
    <property type="entry name" value="ERI-1_3'hExo-like"/>
</dbReference>
<evidence type="ECO:0000313" key="5">
    <source>
        <dbReference type="EMBL" id="GAA4795311.1"/>
    </source>
</evidence>
<keyword evidence="3 5" id="KW-0269">Exonuclease</keyword>
<protein>
    <submittedName>
        <fullName evidence="5">Exonuclease domain-containing protein</fullName>
    </submittedName>
</protein>
<sequence length="198" mass="22400">MPEAVVPAFAHYLVIDFEATCCDQGTVPRHAMEIIEFGVVMVDAVDFRIVDEFQSFVRPVRHPQLTGFCKQLTSIRQADVDAAPTFPACVAAFESWLSRYRDVAFCSWGDYDRNQLQQDCDFHRIPNPIAAPHRNVKRLFSERQRRTKMYGLSGAVREAGLAFTGTHHRGIDDARNIARLLPFVFGDARLADNAERVA</sequence>
<proteinExistence type="predicted"/>
<dbReference type="SMART" id="SM00479">
    <property type="entry name" value="EXOIII"/>
    <property type="match status" value="1"/>
</dbReference>
<dbReference type="Gene3D" id="3.30.420.10">
    <property type="entry name" value="Ribonuclease H-like superfamily/Ribonuclease H"/>
    <property type="match status" value="1"/>
</dbReference>
<dbReference type="InterPro" id="IPR012337">
    <property type="entry name" value="RNaseH-like_sf"/>
</dbReference>
<dbReference type="InterPro" id="IPR051274">
    <property type="entry name" value="3-5_Exoribonuclease"/>
</dbReference>
<comment type="caution">
    <text evidence="5">The sequence shown here is derived from an EMBL/GenBank/DDBJ whole genome shotgun (WGS) entry which is preliminary data.</text>
</comment>
<evidence type="ECO:0000256" key="1">
    <source>
        <dbReference type="ARBA" id="ARBA00022722"/>
    </source>
</evidence>
<organism evidence="5 6">
    <name type="scientific">Lysobacter hankyongensis</name>
    <dbReference type="NCBI Taxonomy" id="1176535"/>
    <lineage>
        <taxon>Bacteria</taxon>
        <taxon>Pseudomonadati</taxon>
        <taxon>Pseudomonadota</taxon>
        <taxon>Gammaproteobacteria</taxon>
        <taxon>Lysobacterales</taxon>
        <taxon>Lysobacteraceae</taxon>
        <taxon>Lysobacter</taxon>
    </lineage>
</organism>